<evidence type="ECO:0000313" key="5">
    <source>
        <dbReference type="EMBL" id="MBI5247855.1"/>
    </source>
</evidence>
<feature type="domain" description="SHSP" evidence="4">
    <location>
        <begin position="21"/>
        <end position="131"/>
    </location>
</feature>
<organism evidence="5 6">
    <name type="scientific">Desulfomonile tiedjei</name>
    <dbReference type="NCBI Taxonomy" id="2358"/>
    <lineage>
        <taxon>Bacteria</taxon>
        <taxon>Pseudomonadati</taxon>
        <taxon>Thermodesulfobacteriota</taxon>
        <taxon>Desulfomonilia</taxon>
        <taxon>Desulfomonilales</taxon>
        <taxon>Desulfomonilaceae</taxon>
        <taxon>Desulfomonile</taxon>
    </lineage>
</organism>
<protein>
    <submittedName>
        <fullName evidence="5">Hsp20/alpha crystallin family protein</fullName>
    </submittedName>
</protein>
<evidence type="ECO:0000259" key="4">
    <source>
        <dbReference type="PROSITE" id="PS01031"/>
    </source>
</evidence>
<dbReference type="InterPro" id="IPR031107">
    <property type="entry name" value="Small_HSP"/>
</dbReference>
<evidence type="ECO:0000256" key="3">
    <source>
        <dbReference type="SAM" id="MobiDB-lite"/>
    </source>
</evidence>
<dbReference type="AlphaFoldDB" id="A0A9D6UZF4"/>
<dbReference type="CDD" id="cd06464">
    <property type="entry name" value="ACD_sHsps-like"/>
    <property type="match status" value="1"/>
</dbReference>
<dbReference type="InterPro" id="IPR008978">
    <property type="entry name" value="HSP20-like_chaperone"/>
</dbReference>
<proteinExistence type="inferred from homology"/>
<dbReference type="PANTHER" id="PTHR11527">
    <property type="entry name" value="HEAT-SHOCK PROTEIN 20 FAMILY MEMBER"/>
    <property type="match status" value="1"/>
</dbReference>
<dbReference type="Proteomes" id="UP000807825">
    <property type="component" value="Unassembled WGS sequence"/>
</dbReference>
<evidence type="ECO:0000313" key="6">
    <source>
        <dbReference type="Proteomes" id="UP000807825"/>
    </source>
</evidence>
<evidence type="ECO:0000256" key="1">
    <source>
        <dbReference type="PROSITE-ProRule" id="PRU00285"/>
    </source>
</evidence>
<accession>A0A9D6UZF4</accession>
<dbReference type="Gene3D" id="2.60.40.790">
    <property type="match status" value="1"/>
</dbReference>
<gene>
    <name evidence="5" type="ORF">HY912_00030</name>
</gene>
<dbReference type="SUPFAM" id="SSF49764">
    <property type="entry name" value="HSP20-like chaperones"/>
    <property type="match status" value="1"/>
</dbReference>
<reference evidence="5" key="1">
    <citation type="submission" date="2020-07" db="EMBL/GenBank/DDBJ databases">
        <title>Huge and variable diversity of episymbiotic CPR bacteria and DPANN archaea in groundwater ecosystems.</title>
        <authorList>
            <person name="He C.Y."/>
            <person name="Keren R."/>
            <person name="Whittaker M."/>
            <person name="Farag I.F."/>
            <person name="Doudna J."/>
            <person name="Cate J.H.D."/>
            <person name="Banfield J.F."/>
        </authorList>
    </citation>
    <scope>NUCLEOTIDE SEQUENCE</scope>
    <source>
        <strain evidence="5">NC_groundwater_1664_Pr3_B-0.1um_52_9</strain>
    </source>
</reference>
<name>A0A9D6UZF4_9BACT</name>
<comment type="caution">
    <text evidence="5">The sequence shown here is derived from an EMBL/GenBank/DDBJ whole genome shotgun (WGS) entry which is preliminary data.</text>
</comment>
<dbReference type="InterPro" id="IPR002068">
    <property type="entry name" value="A-crystallin/Hsp20_dom"/>
</dbReference>
<dbReference type="EMBL" id="JACRDE010000002">
    <property type="protein sequence ID" value="MBI5247855.1"/>
    <property type="molecule type" value="Genomic_DNA"/>
</dbReference>
<sequence>MAEELQVTQKHELATGSGELTREGPYFSPAVDIYGNETELVLLADMPGVTSDQVEIDLREDVLTVLGKMKVDDNGEELLSEYRTGSYFRSFRVTDMIDQSKITATMSDGVLKLVMPKVEKAVPRKIPITTD</sequence>
<feature type="region of interest" description="Disordered" evidence="3">
    <location>
        <begin position="1"/>
        <end position="21"/>
    </location>
</feature>
<dbReference type="Pfam" id="PF00011">
    <property type="entry name" value="HSP20"/>
    <property type="match status" value="1"/>
</dbReference>
<comment type="similarity">
    <text evidence="1 2">Belongs to the small heat shock protein (HSP20) family.</text>
</comment>
<dbReference type="PROSITE" id="PS01031">
    <property type="entry name" value="SHSP"/>
    <property type="match status" value="1"/>
</dbReference>
<evidence type="ECO:0000256" key="2">
    <source>
        <dbReference type="RuleBase" id="RU003616"/>
    </source>
</evidence>